<dbReference type="EMBL" id="JACEIK010004221">
    <property type="protein sequence ID" value="MCD9644667.1"/>
    <property type="molecule type" value="Genomic_DNA"/>
</dbReference>
<keyword evidence="2 4" id="KW-0689">Ribosomal protein</keyword>
<organism evidence="4 5">
    <name type="scientific">Datura stramonium</name>
    <name type="common">Jimsonweed</name>
    <name type="synonym">Common thornapple</name>
    <dbReference type="NCBI Taxonomy" id="4076"/>
    <lineage>
        <taxon>Eukaryota</taxon>
        <taxon>Viridiplantae</taxon>
        <taxon>Streptophyta</taxon>
        <taxon>Embryophyta</taxon>
        <taxon>Tracheophyta</taxon>
        <taxon>Spermatophyta</taxon>
        <taxon>Magnoliopsida</taxon>
        <taxon>eudicotyledons</taxon>
        <taxon>Gunneridae</taxon>
        <taxon>Pentapetalae</taxon>
        <taxon>asterids</taxon>
        <taxon>lamiids</taxon>
        <taxon>Solanales</taxon>
        <taxon>Solanaceae</taxon>
        <taxon>Solanoideae</taxon>
        <taxon>Datureae</taxon>
        <taxon>Datura</taxon>
    </lineage>
</organism>
<evidence type="ECO:0000313" key="4">
    <source>
        <dbReference type="EMBL" id="MCD9644667.1"/>
    </source>
</evidence>
<evidence type="ECO:0000313" key="5">
    <source>
        <dbReference type="Proteomes" id="UP000823775"/>
    </source>
</evidence>
<accession>A0ABS8VDW5</accession>
<dbReference type="Proteomes" id="UP000823775">
    <property type="component" value="Unassembled WGS sequence"/>
</dbReference>
<evidence type="ECO:0000256" key="2">
    <source>
        <dbReference type="ARBA" id="ARBA00022980"/>
    </source>
</evidence>
<proteinExistence type="inferred from homology"/>
<dbReference type="Gene3D" id="3.30.420.80">
    <property type="entry name" value="Ribosomal protein S11"/>
    <property type="match status" value="1"/>
</dbReference>
<dbReference type="GO" id="GO:0005840">
    <property type="term" value="C:ribosome"/>
    <property type="evidence" value="ECO:0007669"/>
    <property type="project" value="UniProtKB-KW"/>
</dbReference>
<reference evidence="4 5" key="1">
    <citation type="journal article" date="2021" name="BMC Genomics">
        <title>Datura genome reveals duplications of psychoactive alkaloid biosynthetic genes and high mutation rate following tissue culture.</title>
        <authorList>
            <person name="Rajewski A."/>
            <person name="Carter-House D."/>
            <person name="Stajich J."/>
            <person name="Litt A."/>
        </authorList>
    </citation>
    <scope>NUCLEOTIDE SEQUENCE [LARGE SCALE GENOMIC DNA]</scope>
    <source>
        <strain evidence="4">AR-01</strain>
    </source>
</reference>
<evidence type="ECO:0000256" key="3">
    <source>
        <dbReference type="ARBA" id="ARBA00023274"/>
    </source>
</evidence>
<dbReference type="InterPro" id="IPR036967">
    <property type="entry name" value="Ribosomal_uS11_sf"/>
</dbReference>
<dbReference type="InterPro" id="IPR001971">
    <property type="entry name" value="Ribosomal_uS11"/>
</dbReference>
<keyword evidence="3" id="KW-0687">Ribonucleoprotein</keyword>
<gene>
    <name evidence="4" type="primary">RPS11_4</name>
    <name evidence="4" type="ORF">HAX54_033076</name>
</gene>
<keyword evidence="5" id="KW-1185">Reference proteome</keyword>
<evidence type="ECO:0000256" key="1">
    <source>
        <dbReference type="ARBA" id="ARBA00006194"/>
    </source>
</evidence>
<dbReference type="Pfam" id="PF00411">
    <property type="entry name" value="Ribosomal_S11"/>
    <property type="match status" value="1"/>
</dbReference>
<sequence length="182" mass="21423">MLFRHLNLLDYISTNRSRTRARHGNARRGGKRWERSDIVFYANARDRVKIEGACGSHHGVIHVQASFNNTIVTITDVRHSFLVLRWYVWIQRYEKRNTVCCSNRSSKRYPYSSGSRYANEQEVKIKGPVWKRCSITSYSSKWYTINCRDVTSVGHNGCRPPKKRRVELNIEEISREIKDLMI</sequence>
<comment type="caution">
    <text evidence="4">The sequence shown here is derived from an EMBL/GenBank/DDBJ whole genome shotgun (WGS) entry which is preliminary data.</text>
</comment>
<dbReference type="SUPFAM" id="SSF53137">
    <property type="entry name" value="Translational machinery components"/>
    <property type="match status" value="1"/>
</dbReference>
<protein>
    <submittedName>
        <fullName evidence="4">30S ribosomal protein S11, chloroplastic</fullName>
    </submittedName>
</protein>
<name>A0ABS8VDW5_DATST</name>
<comment type="similarity">
    <text evidence="1">Belongs to the universal ribosomal protein uS11 family.</text>
</comment>